<feature type="region of interest" description="Disordered" evidence="3">
    <location>
        <begin position="1"/>
        <end position="24"/>
    </location>
</feature>
<dbReference type="PANTHER" id="PTHR34039">
    <property type="entry name" value="UPF0102 PROTEIN YRAN"/>
    <property type="match status" value="1"/>
</dbReference>
<keyword evidence="4" id="KW-0378">Hydrolase</keyword>
<evidence type="ECO:0000256" key="2">
    <source>
        <dbReference type="HAMAP-Rule" id="MF_00048"/>
    </source>
</evidence>
<keyword evidence="4" id="KW-0540">Nuclease</keyword>
<dbReference type="SUPFAM" id="SSF52980">
    <property type="entry name" value="Restriction endonuclease-like"/>
    <property type="match status" value="1"/>
</dbReference>
<dbReference type="PANTHER" id="PTHR34039:SF1">
    <property type="entry name" value="UPF0102 PROTEIN YRAN"/>
    <property type="match status" value="1"/>
</dbReference>
<evidence type="ECO:0000313" key="4">
    <source>
        <dbReference type="EMBL" id="SMF40129.1"/>
    </source>
</evidence>
<gene>
    <name evidence="4" type="ORF">SAMN02982989_1805</name>
</gene>
<dbReference type="GO" id="GO:0004519">
    <property type="term" value="F:endonuclease activity"/>
    <property type="evidence" value="ECO:0007669"/>
    <property type="project" value="UniProtKB-KW"/>
</dbReference>
<dbReference type="RefSeq" id="WP_234811118.1">
    <property type="nucleotide sequence ID" value="NZ_FXAF01000006.1"/>
</dbReference>
<dbReference type="NCBIfam" id="NF009151">
    <property type="entry name" value="PRK12497.1-5"/>
    <property type="match status" value="1"/>
</dbReference>
<evidence type="ECO:0000256" key="3">
    <source>
        <dbReference type="SAM" id="MobiDB-lite"/>
    </source>
</evidence>
<dbReference type="InterPro" id="IPR003509">
    <property type="entry name" value="UPF0102_YraN-like"/>
</dbReference>
<keyword evidence="5" id="KW-1185">Reference proteome</keyword>
<organism evidence="4 5">
    <name type="scientific">Xaviernesmea oryzae</name>
    <dbReference type="NCBI Taxonomy" id="464029"/>
    <lineage>
        <taxon>Bacteria</taxon>
        <taxon>Pseudomonadati</taxon>
        <taxon>Pseudomonadota</taxon>
        <taxon>Alphaproteobacteria</taxon>
        <taxon>Hyphomicrobiales</taxon>
        <taxon>Rhizobiaceae</taxon>
        <taxon>Rhizobium/Agrobacterium group</taxon>
        <taxon>Xaviernesmea</taxon>
    </lineage>
</organism>
<proteinExistence type="inferred from homology"/>
<dbReference type="InterPro" id="IPR011335">
    <property type="entry name" value="Restrct_endonuc-II-like"/>
</dbReference>
<keyword evidence="4" id="KW-0255">Endonuclease</keyword>
<dbReference type="InterPro" id="IPR011856">
    <property type="entry name" value="tRNA_endonuc-like_dom_sf"/>
</dbReference>
<dbReference type="EMBL" id="FXAF01000006">
    <property type="protein sequence ID" value="SMF40129.1"/>
    <property type="molecule type" value="Genomic_DNA"/>
</dbReference>
<evidence type="ECO:0000256" key="1">
    <source>
        <dbReference type="ARBA" id="ARBA00006738"/>
    </source>
</evidence>
<reference evidence="5" key="1">
    <citation type="submission" date="2017-04" db="EMBL/GenBank/DDBJ databases">
        <authorList>
            <person name="Varghese N."/>
            <person name="Submissions S."/>
        </authorList>
    </citation>
    <scope>NUCLEOTIDE SEQUENCE [LARGE SCALE GENOMIC DNA]</scope>
    <source>
        <strain evidence="5">B4P</strain>
    </source>
</reference>
<feature type="compositionally biased region" description="Basic residues" evidence="3">
    <location>
        <begin position="10"/>
        <end position="24"/>
    </location>
</feature>
<dbReference type="Gene3D" id="3.40.1350.10">
    <property type="match status" value="1"/>
</dbReference>
<dbReference type="Pfam" id="PF02021">
    <property type="entry name" value="UPF0102"/>
    <property type="match status" value="1"/>
</dbReference>
<dbReference type="STRING" id="464029.SAMN02982989_1805"/>
<dbReference type="AlphaFoldDB" id="A0A1X7EUF4"/>
<evidence type="ECO:0000313" key="5">
    <source>
        <dbReference type="Proteomes" id="UP000192903"/>
    </source>
</evidence>
<dbReference type="Proteomes" id="UP000192903">
    <property type="component" value="Unassembled WGS sequence"/>
</dbReference>
<dbReference type="GO" id="GO:0003676">
    <property type="term" value="F:nucleic acid binding"/>
    <property type="evidence" value="ECO:0007669"/>
    <property type="project" value="InterPro"/>
</dbReference>
<comment type="similarity">
    <text evidence="1 2">Belongs to the UPF0102 family.</text>
</comment>
<dbReference type="HAMAP" id="MF_00048">
    <property type="entry name" value="UPF0102"/>
    <property type="match status" value="1"/>
</dbReference>
<accession>A0A1X7EUF4</accession>
<name>A0A1X7EUF4_9HYPH</name>
<protein>
    <recommendedName>
        <fullName evidence="2">UPF0102 protein SAMN02982989_1805</fullName>
    </recommendedName>
</protein>
<sequence length="133" mass="15397">MAADDDADLKRRRAERRKAQRQRAQRRGRVSEYLAALYLMARGYRILAIRYRTRLGEIDLIARKGDLVVFVEVKARIGEREAVDAVGFTTQKRIRSASDLWLAKRKDAARLSQRYDVVAVLPGRLPRHFPDAF</sequence>